<feature type="region of interest" description="Disordered" evidence="9">
    <location>
        <begin position="221"/>
        <end position="248"/>
    </location>
</feature>
<evidence type="ECO:0000313" key="12">
    <source>
        <dbReference type="EMBL" id="GBP34145.1"/>
    </source>
</evidence>
<protein>
    <recommendedName>
        <fullName evidence="1">RNA-directed DNA polymerase</fullName>
        <ecNumber evidence="1">2.7.7.49</ecNumber>
    </recommendedName>
</protein>
<dbReference type="PROSITE" id="PS50175">
    <property type="entry name" value="ASP_PROT_RETROV"/>
    <property type="match status" value="1"/>
</dbReference>
<dbReference type="CDD" id="cd01647">
    <property type="entry name" value="RT_LTR"/>
    <property type="match status" value="1"/>
</dbReference>
<dbReference type="OrthoDB" id="775972at2759"/>
<feature type="compositionally biased region" description="Basic residues" evidence="9">
    <location>
        <begin position="231"/>
        <end position="241"/>
    </location>
</feature>
<evidence type="ECO:0000259" key="10">
    <source>
        <dbReference type="PROSITE" id="PS50175"/>
    </source>
</evidence>
<accession>A0A4C1V8S4</accession>
<dbReference type="FunFam" id="2.40.70.10:FF:000130">
    <property type="entry name" value="Retrovirus-related Pol polyprotein from transposon opus-like Protein"/>
    <property type="match status" value="1"/>
</dbReference>
<dbReference type="InterPro" id="IPR050951">
    <property type="entry name" value="Retrovirus_Pol_polyprotein"/>
</dbReference>
<dbReference type="EC" id="2.7.7.49" evidence="1"/>
<dbReference type="InterPro" id="IPR001995">
    <property type="entry name" value="Peptidase_A2_cat"/>
</dbReference>
<evidence type="ECO:0000256" key="4">
    <source>
        <dbReference type="ARBA" id="ARBA00022695"/>
    </source>
</evidence>
<dbReference type="PANTHER" id="PTHR37984:SF5">
    <property type="entry name" value="PROTEIN NYNRIN-LIKE"/>
    <property type="match status" value="1"/>
</dbReference>
<comment type="caution">
    <text evidence="12">The sequence shown here is derived from an EMBL/GenBank/DDBJ whole genome shotgun (WGS) entry which is preliminary data.</text>
</comment>
<dbReference type="STRING" id="151549.A0A4C1V8S4"/>
<dbReference type="Pfam" id="PF23055">
    <property type="entry name" value="DUF7041"/>
    <property type="match status" value="1"/>
</dbReference>
<evidence type="ECO:0000256" key="3">
    <source>
        <dbReference type="ARBA" id="ARBA00022679"/>
    </source>
</evidence>
<dbReference type="SUPFAM" id="SSF56672">
    <property type="entry name" value="DNA/RNA polymerases"/>
    <property type="match status" value="1"/>
</dbReference>
<name>A0A4C1V8S4_EUMVA</name>
<evidence type="ECO:0000313" key="13">
    <source>
        <dbReference type="Proteomes" id="UP000299102"/>
    </source>
</evidence>
<keyword evidence="4" id="KW-0548">Nucleotidyltransferase</keyword>
<dbReference type="InterPro" id="IPR041373">
    <property type="entry name" value="RT_RNaseH"/>
</dbReference>
<evidence type="ECO:0000256" key="1">
    <source>
        <dbReference type="ARBA" id="ARBA00012493"/>
    </source>
</evidence>
<dbReference type="Pfam" id="PF00078">
    <property type="entry name" value="RVT_1"/>
    <property type="match status" value="1"/>
</dbReference>
<dbReference type="Proteomes" id="UP000299102">
    <property type="component" value="Unassembled WGS sequence"/>
</dbReference>
<dbReference type="PROSITE" id="PS50878">
    <property type="entry name" value="RT_POL"/>
    <property type="match status" value="1"/>
</dbReference>
<dbReference type="Gene3D" id="3.30.70.270">
    <property type="match status" value="2"/>
</dbReference>
<dbReference type="InterPro" id="IPR055469">
    <property type="entry name" value="DUF7041"/>
</dbReference>
<reference evidence="12 13" key="1">
    <citation type="journal article" date="2019" name="Commun. Biol.">
        <title>The bagworm genome reveals a unique fibroin gene that provides high tensile strength.</title>
        <authorList>
            <person name="Kono N."/>
            <person name="Nakamura H."/>
            <person name="Ohtoshi R."/>
            <person name="Tomita M."/>
            <person name="Numata K."/>
            <person name="Arakawa K."/>
        </authorList>
    </citation>
    <scope>NUCLEOTIDE SEQUENCE [LARGE SCALE GENOMIC DNA]</scope>
</reference>
<dbReference type="FunFam" id="3.30.70.270:FF:000020">
    <property type="entry name" value="Transposon Tf2-6 polyprotein-like Protein"/>
    <property type="match status" value="1"/>
</dbReference>
<dbReference type="GO" id="GO:0006508">
    <property type="term" value="P:proteolysis"/>
    <property type="evidence" value="ECO:0007669"/>
    <property type="project" value="UniProtKB-KW"/>
</dbReference>
<dbReference type="Gene3D" id="2.40.70.10">
    <property type="entry name" value="Acid Proteases"/>
    <property type="match status" value="1"/>
</dbReference>
<dbReference type="AlphaFoldDB" id="A0A4C1V8S4"/>
<dbReference type="FunFam" id="3.10.10.10:FF:000007">
    <property type="entry name" value="Retrovirus-related Pol polyprotein from transposon 17.6-like Protein"/>
    <property type="match status" value="1"/>
</dbReference>
<dbReference type="PANTHER" id="PTHR37984">
    <property type="entry name" value="PROTEIN CBG26694"/>
    <property type="match status" value="1"/>
</dbReference>
<feature type="domain" description="Reverse transcriptase" evidence="11">
    <location>
        <begin position="483"/>
        <end position="661"/>
    </location>
</feature>
<organism evidence="12 13">
    <name type="scientific">Eumeta variegata</name>
    <name type="common">Bagworm moth</name>
    <name type="synonym">Eumeta japonica</name>
    <dbReference type="NCBI Taxonomy" id="151549"/>
    <lineage>
        <taxon>Eukaryota</taxon>
        <taxon>Metazoa</taxon>
        <taxon>Ecdysozoa</taxon>
        <taxon>Arthropoda</taxon>
        <taxon>Hexapoda</taxon>
        <taxon>Insecta</taxon>
        <taxon>Pterygota</taxon>
        <taxon>Neoptera</taxon>
        <taxon>Endopterygota</taxon>
        <taxon>Lepidoptera</taxon>
        <taxon>Glossata</taxon>
        <taxon>Ditrysia</taxon>
        <taxon>Tineoidea</taxon>
        <taxon>Psychidae</taxon>
        <taxon>Oiketicinae</taxon>
        <taxon>Eumeta</taxon>
    </lineage>
</organism>
<keyword evidence="3" id="KW-0808">Transferase</keyword>
<keyword evidence="6" id="KW-0255">Endonuclease</keyword>
<evidence type="ECO:0000259" key="11">
    <source>
        <dbReference type="PROSITE" id="PS50878"/>
    </source>
</evidence>
<dbReference type="SUPFAM" id="SSF50630">
    <property type="entry name" value="Acid proteases"/>
    <property type="match status" value="1"/>
</dbReference>
<feature type="domain" description="Peptidase A2" evidence="10">
    <location>
        <begin position="305"/>
        <end position="380"/>
    </location>
</feature>
<keyword evidence="5" id="KW-0540">Nuclease</keyword>
<dbReference type="GO" id="GO:0004519">
    <property type="term" value="F:endonuclease activity"/>
    <property type="evidence" value="ECO:0007669"/>
    <property type="project" value="UniProtKB-KW"/>
</dbReference>
<dbReference type="Gene3D" id="3.10.10.10">
    <property type="entry name" value="HIV Type 1 Reverse Transcriptase, subunit A, domain 1"/>
    <property type="match status" value="1"/>
</dbReference>
<gene>
    <name evidence="12" type="primary">pol</name>
    <name evidence="12" type="ORF">EVAR_30696_1</name>
</gene>
<keyword evidence="7" id="KW-0378">Hydrolase</keyword>
<evidence type="ECO:0000256" key="6">
    <source>
        <dbReference type="ARBA" id="ARBA00022759"/>
    </source>
</evidence>
<dbReference type="InterPro" id="IPR043128">
    <property type="entry name" value="Rev_trsase/Diguanyl_cyclase"/>
</dbReference>
<evidence type="ECO:0000256" key="7">
    <source>
        <dbReference type="ARBA" id="ARBA00022801"/>
    </source>
</evidence>
<dbReference type="InterPro" id="IPR001969">
    <property type="entry name" value="Aspartic_peptidase_AS"/>
</dbReference>
<dbReference type="InterPro" id="IPR000477">
    <property type="entry name" value="RT_dom"/>
</dbReference>
<keyword evidence="13" id="KW-1185">Reference proteome</keyword>
<evidence type="ECO:0000256" key="9">
    <source>
        <dbReference type="SAM" id="MobiDB-lite"/>
    </source>
</evidence>
<dbReference type="EMBL" id="BGZK01000285">
    <property type="protein sequence ID" value="GBP34145.1"/>
    <property type="molecule type" value="Genomic_DNA"/>
</dbReference>
<proteinExistence type="predicted"/>
<keyword evidence="8" id="KW-0695">RNA-directed DNA polymerase</keyword>
<evidence type="ECO:0000256" key="8">
    <source>
        <dbReference type="ARBA" id="ARBA00022918"/>
    </source>
</evidence>
<dbReference type="PROSITE" id="PS00141">
    <property type="entry name" value="ASP_PROTEASE"/>
    <property type="match status" value="1"/>
</dbReference>
<evidence type="ECO:0000256" key="2">
    <source>
        <dbReference type="ARBA" id="ARBA00022670"/>
    </source>
</evidence>
<dbReference type="Pfam" id="PF17917">
    <property type="entry name" value="RT_RNaseH"/>
    <property type="match status" value="1"/>
</dbReference>
<sequence length="877" mass="99390">MVNTEATIPATDAEDSTLSAITISAKVPDFWTDQARLWFAQFEAVVINQRLPDIARYNLVVAKLNKEAIQQISDILLTPPVNDKYNTLKTRLLTVYEESETRQLQKLLSEVELGDQRPSQLLRRMRDLARTKIPDDTLRVMWTGHLPTAVRAVLAVSDTKDLDNLAAVADKIIENTRPLVDVNEVTSSMNHAPSASHKSEADINRIVDEISKLSMVIKRMGRTQPSWHETHRQRSRSRTPSRSRSGSRLALLLSPAVPRQSTEVHPTVQLDTENGKLSEVQSATGDCASLQLNHRLCVIDRESRLHFLVDTGANISVLPKCSVKIKTTNLSVDYKLYAANGTEIKTYGLKTLVVDLGLRRSFRWTFVIADVKQPIIGADFLSHFKLLVDLSNRRIVDQVTKLKTIAGIVKTAQPSASTLDKTIPCLDLLSEFPNITKPISFKETPSHSVVHHIETTGPPVFAKARPLQPDRYRRVKEEFQTMMDMGICKPSKSPWASPLHVVPKKDGQIRPCGDYRRLNAVTKPDRYPIPRLQDFTYILTGKKIFSRIDINRAYHHIPIHENDIEKTAIITPFGLFDFSRMTFGLRNAAQTFQRFLNHTVLQGLDFLFAYIDDIIIASDDIEQHRRHLKALFSRLDTYGITINLSKCAFEKDKIDFLGYEVSTSGISPLEEKVKAIVAYPRPKTIVELRRFLGMLNFYRSHLPKAAEYQAILNKHIHGAKKKDKTPIDWTPDDERAFEKCKVSLQSAVTLSHPLADATRSNDRRIQYSGSDTQQKYSAYDRELLAIYMAIKHFRNQIEGRQLTIYTDHKPITYAFAKIGTDSETPRRTRQLLFISEFTTDIRHVSGEGNAVADALSRVDAITCPDDQFRGTQCSAER</sequence>
<dbReference type="CDD" id="cd09274">
    <property type="entry name" value="RNase_HI_RT_Ty3"/>
    <property type="match status" value="1"/>
</dbReference>
<evidence type="ECO:0000256" key="5">
    <source>
        <dbReference type="ARBA" id="ARBA00022722"/>
    </source>
</evidence>
<dbReference type="GO" id="GO:0003964">
    <property type="term" value="F:RNA-directed DNA polymerase activity"/>
    <property type="evidence" value="ECO:0007669"/>
    <property type="project" value="UniProtKB-KW"/>
</dbReference>
<dbReference type="InterPro" id="IPR043502">
    <property type="entry name" value="DNA/RNA_pol_sf"/>
</dbReference>
<keyword evidence="2" id="KW-0645">Protease</keyword>
<dbReference type="InterPro" id="IPR021109">
    <property type="entry name" value="Peptidase_aspartic_dom_sf"/>
</dbReference>
<dbReference type="GO" id="GO:0004190">
    <property type="term" value="F:aspartic-type endopeptidase activity"/>
    <property type="evidence" value="ECO:0007669"/>
    <property type="project" value="InterPro"/>
</dbReference>